<keyword evidence="3" id="KW-0418">Kinase</keyword>
<organism evidence="6">
    <name type="scientific">marine metagenome</name>
    <dbReference type="NCBI Taxonomy" id="408172"/>
    <lineage>
        <taxon>unclassified sequences</taxon>
        <taxon>metagenomes</taxon>
        <taxon>ecological metagenomes</taxon>
    </lineage>
</organism>
<evidence type="ECO:0000256" key="4">
    <source>
        <dbReference type="ARBA" id="ARBA00022840"/>
    </source>
</evidence>
<dbReference type="SUPFAM" id="SSF54211">
    <property type="entry name" value="Ribosomal protein S5 domain 2-like"/>
    <property type="match status" value="1"/>
</dbReference>
<keyword evidence="2" id="KW-0547">Nucleotide-binding</keyword>
<dbReference type="Gene3D" id="3.30.230.10">
    <property type="match status" value="1"/>
</dbReference>
<dbReference type="EMBL" id="UINC01182215">
    <property type="protein sequence ID" value="SVD92300.1"/>
    <property type="molecule type" value="Genomic_DNA"/>
</dbReference>
<name>A0A382ZAI1_9ZZZZ</name>
<dbReference type="InterPro" id="IPR014721">
    <property type="entry name" value="Ribsml_uS5_D2-typ_fold_subgr"/>
</dbReference>
<evidence type="ECO:0000313" key="6">
    <source>
        <dbReference type="EMBL" id="SVD92300.1"/>
    </source>
</evidence>
<feature type="non-terminal residue" evidence="6">
    <location>
        <position position="127"/>
    </location>
</feature>
<dbReference type="GO" id="GO:0005524">
    <property type="term" value="F:ATP binding"/>
    <property type="evidence" value="ECO:0007669"/>
    <property type="project" value="UniProtKB-KW"/>
</dbReference>
<gene>
    <name evidence="6" type="ORF">METZ01_LOCUS445154</name>
</gene>
<keyword evidence="4" id="KW-0067">ATP-binding</keyword>
<evidence type="ECO:0000256" key="2">
    <source>
        <dbReference type="ARBA" id="ARBA00022741"/>
    </source>
</evidence>
<keyword evidence="1" id="KW-0808">Transferase</keyword>
<evidence type="ECO:0000259" key="5">
    <source>
        <dbReference type="Pfam" id="PF00288"/>
    </source>
</evidence>
<dbReference type="Pfam" id="PF00288">
    <property type="entry name" value="GHMP_kinases_N"/>
    <property type="match status" value="1"/>
</dbReference>
<reference evidence="6" key="1">
    <citation type="submission" date="2018-05" db="EMBL/GenBank/DDBJ databases">
        <authorList>
            <person name="Lanie J.A."/>
            <person name="Ng W.-L."/>
            <person name="Kazmierczak K.M."/>
            <person name="Andrzejewski T.M."/>
            <person name="Davidsen T.M."/>
            <person name="Wayne K.J."/>
            <person name="Tettelin H."/>
            <person name="Glass J.I."/>
            <person name="Rusch D."/>
            <person name="Podicherti R."/>
            <person name="Tsui H.-C.T."/>
            <person name="Winkler M.E."/>
        </authorList>
    </citation>
    <scope>NUCLEOTIDE SEQUENCE</scope>
</reference>
<evidence type="ECO:0000256" key="3">
    <source>
        <dbReference type="ARBA" id="ARBA00022777"/>
    </source>
</evidence>
<dbReference type="InterPro" id="IPR020568">
    <property type="entry name" value="Ribosomal_Su5_D2-typ_SF"/>
</dbReference>
<dbReference type="PANTHER" id="PTHR43527:SF2">
    <property type="entry name" value="4-DIPHOSPHOCYTIDYL-2-C-METHYL-D-ERYTHRITOL KINASE, CHLOROPLASTIC"/>
    <property type="match status" value="1"/>
</dbReference>
<evidence type="ECO:0000256" key="1">
    <source>
        <dbReference type="ARBA" id="ARBA00022679"/>
    </source>
</evidence>
<protein>
    <recommendedName>
        <fullName evidence="5">GHMP kinase N-terminal domain-containing protein</fullName>
    </recommendedName>
</protein>
<proteinExistence type="predicted"/>
<accession>A0A382ZAI1</accession>
<sequence length="127" mass="14282">MYDEIGFKLHDSKIKIEEKRGKIKNNLVLKAAQTLKNETHTDKGITISLEKNIPLQKGLGGGSSDAAATLITLNHLWETKLRKEQLLELGLKLGSDVPFFIHGQATWAEGRGEIFSKINLKPEWYLL</sequence>
<dbReference type="InterPro" id="IPR006204">
    <property type="entry name" value="GHMP_kinase_N_dom"/>
</dbReference>
<feature type="domain" description="GHMP kinase N-terminal" evidence="5">
    <location>
        <begin position="26"/>
        <end position="104"/>
    </location>
</feature>
<dbReference type="GO" id="GO:0050515">
    <property type="term" value="F:4-(cytidine 5'-diphospho)-2-C-methyl-D-erythritol kinase activity"/>
    <property type="evidence" value="ECO:0007669"/>
    <property type="project" value="TreeGrafter"/>
</dbReference>
<dbReference type="AlphaFoldDB" id="A0A382ZAI1"/>
<dbReference type="PANTHER" id="PTHR43527">
    <property type="entry name" value="4-DIPHOSPHOCYTIDYL-2-C-METHYL-D-ERYTHRITOL KINASE, CHLOROPLASTIC"/>
    <property type="match status" value="1"/>
</dbReference>